<feature type="compositionally biased region" description="Polar residues" evidence="4">
    <location>
        <begin position="544"/>
        <end position="554"/>
    </location>
</feature>
<keyword evidence="8" id="KW-1185">Reference proteome</keyword>
<dbReference type="Proteomes" id="UP000007523">
    <property type="component" value="Chromosome"/>
</dbReference>
<protein>
    <submittedName>
        <fullName evidence="7">Transcriptional regulator</fullName>
    </submittedName>
</protein>
<feature type="compositionally biased region" description="Basic residues" evidence="4">
    <location>
        <begin position="562"/>
        <end position="571"/>
    </location>
</feature>
<dbReference type="InterPro" id="IPR037923">
    <property type="entry name" value="HTH-like"/>
</dbReference>
<dbReference type="SUPFAM" id="SSF46689">
    <property type="entry name" value="Homeodomain-like"/>
    <property type="match status" value="2"/>
</dbReference>
<dbReference type="SUPFAM" id="SSF53807">
    <property type="entry name" value="Helical backbone' metal receptor"/>
    <property type="match status" value="1"/>
</dbReference>
<dbReference type="PROSITE" id="PS01124">
    <property type="entry name" value="HTH_ARAC_FAMILY_2"/>
    <property type="match status" value="1"/>
</dbReference>
<dbReference type="Gene3D" id="3.40.50.1980">
    <property type="entry name" value="Nitrogenase molybdenum iron protein domain"/>
    <property type="match status" value="2"/>
</dbReference>
<dbReference type="InterPro" id="IPR018060">
    <property type="entry name" value="HTH_AraC"/>
</dbReference>
<dbReference type="PANTHER" id="PTHR43280:SF28">
    <property type="entry name" value="HTH-TYPE TRANSCRIPTIONAL ACTIVATOR RHAS"/>
    <property type="match status" value="1"/>
</dbReference>
<evidence type="ECO:0000256" key="2">
    <source>
        <dbReference type="ARBA" id="ARBA00023125"/>
    </source>
</evidence>
<dbReference type="SUPFAM" id="SSF51215">
    <property type="entry name" value="Regulatory protein AraC"/>
    <property type="match status" value="1"/>
</dbReference>
<dbReference type="HOGENOM" id="CLU_028727_2_1_9"/>
<dbReference type="Gene3D" id="1.10.10.60">
    <property type="entry name" value="Homeodomain-like"/>
    <property type="match status" value="2"/>
</dbReference>
<organism evidence="7 8">
    <name type="scientific">Paenibacillus mucilaginosus 3016</name>
    <dbReference type="NCBI Taxonomy" id="1116391"/>
    <lineage>
        <taxon>Bacteria</taxon>
        <taxon>Bacillati</taxon>
        <taxon>Bacillota</taxon>
        <taxon>Bacilli</taxon>
        <taxon>Bacillales</taxon>
        <taxon>Paenibacillaceae</taxon>
        <taxon>Paenibacillus</taxon>
    </lineage>
</organism>
<gene>
    <name evidence="7" type="ORF">PM3016_2220</name>
</gene>
<feature type="region of interest" description="Disordered" evidence="4">
    <location>
        <begin position="537"/>
        <end position="577"/>
    </location>
</feature>
<reference evidence="7 8" key="1">
    <citation type="journal article" date="2012" name="J. Bacteriol.">
        <title>Complete Genome Sequence of Paenibacillus mucilaginosus 3016, a Bacterium Functional as Microbial Fertilizer.</title>
        <authorList>
            <person name="Ma M."/>
            <person name="Wang Z."/>
            <person name="Li L."/>
            <person name="Jiang X."/>
            <person name="Guan D."/>
            <person name="Cao F."/>
            <person name="Chen H."/>
            <person name="Wang X."/>
            <person name="Shen D."/>
            <person name="Du B."/>
            <person name="Li J."/>
        </authorList>
    </citation>
    <scope>NUCLEOTIDE SEQUENCE [LARGE SCALE GENOMIC DNA]</scope>
    <source>
        <strain evidence="7 8">3016</strain>
    </source>
</reference>
<feature type="domain" description="HTH araC/xylS-type" evidence="5">
    <location>
        <begin position="176"/>
        <end position="273"/>
    </location>
</feature>
<sequence>MLPSPGRASKYPLILLSSIHKRKFLRSSMLPYPKLPGELICVVIQGKGLLRIDHEVFPLQTGEAFYLDPKMRLEAILESAYVECYLLLLHRITVSRQKESWTASRTDEDASLLPHGRLHITTGQSIVEETRRLYEDSRSPSVHPAEMRLAFQSLLHSFLQPAPEEHRIEEASKGIDQSIQYMYKHFREKVKLDTLSHIAGLTQTSYSRSFKKEKGVSPVEYLNRIRIDCSKQLLRPDCSIKEVSGQVGFGNEFYFSRMFKRETGITPTLYVRRKQLRVAVATCFRYQDNLLALGVEAVAEMNGYNYAEQSESEHKRLVQTQLNALRQASPDLILADFRHMPFYEQLKQIAPTVMLEFTVDWRKNHRRIAELIGREKEAQQNFTQLEQKVSYARHLLSDSYGHETISLLRLYPDKIRVQGSSGHPVNELLYTELGLKPGSAVPIKEQVKEFPLTNLAPFETDHLFIFKHYPPRYDEEVLSQLQASPSWCGMHAYRSGRIRIIANWIALSWTPIGQNQIMDELLLPPSVSADLRDQPRLLHEKPSPNETRITSTGFCSPDRCKAGARHTSHGRHSGDGS</sequence>
<dbReference type="EMBL" id="CP003235">
    <property type="protein sequence ID" value="AFC29108.1"/>
    <property type="molecule type" value="Genomic_DNA"/>
</dbReference>
<name>H6NHB3_9BACL</name>
<evidence type="ECO:0000313" key="7">
    <source>
        <dbReference type="EMBL" id="AFC29108.1"/>
    </source>
</evidence>
<dbReference type="InterPro" id="IPR002491">
    <property type="entry name" value="ABC_transptr_periplasmic_BD"/>
</dbReference>
<keyword evidence="2" id="KW-0238">DNA-binding</keyword>
<evidence type="ECO:0000256" key="4">
    <source>
        <dbReference type="SAM" id="MobiDB-lite"/>
    </source>
</evidence>
<dbReference type="KEGG" id="pmq:PM3016_2220"/>
<dbReference type="PROSITE" id="PS50983">
    <property type="entry name" value="FE_B12_PBP"/>
    <property type="match status" value="1"/>
</dbReference>
<dbReference type="PANTHER" id="PTHR43280">
    <property type="entry name" value="ARAC-FAMILY TRANSCRIPTIONAL REGULATOR"/>
    <property type="match status" value="1"/>
</dbReference>
<evidence type="ECO:0000256" key="3">
    <source>
        <dbReference type="ARBA" id="ARBA00023163"/>
    </source>
</evidence>
<accession>H6NHB3</accession>
<proteinExistence type="predicted"/>
<dbReference type="GO" id="GO:0043565">
    <property type="term" value="F:sequence-specific DNA binding"/>
    <property type="evidence" value="ECO:0007669"/>
    <property type="project" value="InterPro"/>
</dbReference>
<evidence type="ECO:0000259" key="5">
    <source>
        <dbReference type="PROSITE" id="PS01124"/>
    </source>
</evidence>
<dbReference type="Pfam" id="PF01497">
    <property type="entry name" value="Peripla_BP_2"/>
    <property type="match status" value="1"/>
</dbReference>
<keyword evidence="1" id="KW-0805">Transcription regulation</keyword>
<evidence type="ECO:0000313" key="8">
    <source>
        <dbReference type="Proteomes" id="UP000007523"/>
    </source>
</evidence>
<dbReference type="Pfam" id="PF12833">
    <property type="entry name" value="HTH_18"/>
    <property type="match status" value="1"/>
</dbReference>
<dbReference type="InterPro" id="IPR009057">
    <property type="entry name" value="Homeodomain-like_sf"/>
</dbReference>
<dbReference type="GO" id="GO:0003700">
    <property type="term" value="F:DNA-binding transcription factor activity"/>
    <property type="evidence" value="ECO:0007669"/>
    <property type="project" value="InterPro"/>
</dbReference>
<dbReference type="AlphaFoldDB" id="H6NHB3"/>
<evidence type="ECO:0000259" key="6">
    <source>
        <dbReference type="PROSITE" id="PS50983"/>
    </source>
</evidence>
<feature type="domain" description="Fe/B12 periplasmic-binding" evidence="6">
    <location>
        <begin position="278"/>
        <end position="529"/>
    </location>
</feature>
<dbReference type="STRING" id="1116391.PM3016_2220"/>
<keyword evidence="3" id="KW-0804">Transcription</keyword>
<dbReference type="SMART" id="SM00342">
    <property type="entry name" value="HTH_ARAC"/>
    <property type="match status" value="1"/>
</dbReference>
<evidence type="ECO:0000256" key="1">
    <source>
        <dbReference type="ARBA" id="ARBA00023015"/>
    </source>
</evidence>